<dbReference type="InterPro" id="IPR025493">
    <property type="entry name" value="DUF4384"/>
</dbReference>
<dbReference type="Gene3D" id="3.40.50.10610">
    <property type="entry name" value="ABC-type transport auxiliary lipoprotein component"/>
    <property type="match status" value="1"/>
</dbReference>
<proteinExistence type="predicted"/>
<reference evidence="2" key="1">
    <citation type="journal article" date="2019" name="PLoS Negl. Trop. Dis.">
        <title>Revisiting the worldwide diversity of Leptospira species in the environment.</title>
        <authorList>
            <person name="Vincent A.T."/>
            <person name="Schiettekatte O."/>
            <person name="Bourhy P."/>
            <person name="Veyrier F.J."/>
            <person name="Picardeau M."/>
        </authorList>
    </citation>
    <scope>NUCLEOTIDE SEQUENCE [LARGE SCALE GENOMIC DNA]</scope>
    <source>
        <strain evidence="2">201702455</strain>
    </source>
</reference>
<evidence type="ECO:0000259" key="1">
    <source>
        <dbReference type="Pfam" id="PF14326"/>
    </source>
</evidence>
<comment type="caution">
    <text evidence="2">The sequence shown here is derived from an EMBL/GenBank/DDBJ whole genome shotgun (WGS) entry which is preliminary data.</text>
</comment>
<dbReference type="AlphaFoldDB" id="A0A4R9KBN5"/>
<keyword evidence="3" id="KW-1185">Reference proteome</keyword>
<dbReference type="RefSeq" id="WP_135648224.1">
    <property type="nucleotide sequence ID" value="NZ_RQGF01000009.1"/>
</dbReference>
<evidence type="ECO:0000313" key="3">
    <source>
        <dbReference type="Proteomes" id="UP000297762"/>
    </source>
</evidence>
<organism evidence="2 3">
    <name type="scientific">Leptospira sarikeiensis</name>
    <dbReference type="NCBI Taxonomy" id="2484943"/>
    <lineage>
        <taxon>Bacteria</taxon>
        <taxon>Pseudomonadati</taxon>
        <taxon>Spirochaetota</taxon>
        <taxon>Spirochaetia</taxon>
        <taxon>Leptospirales</taxon>
        <taxon>Leptospiraceae</taxon>
        <taxon>Leptospira</taxon>
    </lineage>
</organism>
<protein>
    <submittedName>
        <fullName evidence="2">DUF4384 domain-containing protein</fullName>
    </submittedName>
</protein>
<sequence length="340" mass="38466">MVRFIFVQDAKKARSENGWINPRLLFIPLFFIHLFCVTSSSVTQTSNIRSNPKPEKNRSEPSFIDKFNLALISEEGIPTGLEDDLKELLLRSERINLADRKKTADALNELSLNQTGITDTRNSPKLGKLLSVQKLVYLKRQKEKFSLELMDVESSKSEFIRSFTEKKSEKIYTELLGYLTQNLLLKNLNGLKPKNSDIKISLSSSRPVYFTNDPVQFTIRSSEDCYIHLILLQSDGETILLFPNAFNSNNFLKANTDLIVPDGKSGYILAAGEPYGKDSIKVIASKSQLNLFSTRSYGDSPFGIIERPIESVNRGIKLIQTSLPEGEWNTSELEIQTKEN</sequence>
<feature type="domain" description="DUF4384" evidence="1">
    <location>
        <begin position="209"/>
        <end position="287"/>
    </location>
</feature>
<dbReference type="OrthoDB" id="319912at2"/>
<dbReference type="Proteomes" id="UP000297762">
    <property type="component" value="Unassembled WGS sequence"/>
</dbReference>
<accession>A0A4R9KBN5</accession>
<evidence type="ECO:0000313" key="2">
    <source>
        <dbReference type="EMBL" id="TGL64178.1"/>
    </source>
</evidence>
<name>A0A4R9KBN5_9LEPT</name>
<gene>
    <name evidence="2" type="ORF">EHQ64_04095</name>
</gene>
<dbReference type="PANTHER" id="PTHR36194:SF1">
    <property type="entry name" value="S-LAYER-LIKE PROTEIN"/>
    <property type="match status" value="1"/>
</dbReference>
<dbReference type="Pfam" id="PF14326">
    <property type="entry name" value="DUF4384"/>
    <property type="match status" value="1"/>
</dbReference>
<dbReference type="PANTHER" id="PTHR36194">
    <property type="entry name" value="S-LAYER-LIKE PROTEIN"/>
    <property type="match status" value="1"/>
</dbReference>
<dbReference type="EMBL" id="RQGF01000009">
    <property type="protein sequence ID" value="TGL64178.1"/>
    <property type="molecule type" value="Genomic_DNA"/>
</dbReference>